<dbReference type="EMBL" id="UZAH01028213">
    <property type="protein sequence ID" value="VDO98530.1"/>
    <property type="molecule type" value="Genomic_DNA"/>
</dbReference>
<evidence type="ECO:0000256" key="1">
    <source>
        <dbReference type="SAM" id="MobiDB-lite"/>
    </source>
</evidence>
<sequence>MREEYIGEMRWRGQSAAHTRFDEDELFAETAEDDVLDTPPTDKLPRETLKLSAGSESLLSQRGAREEVEATAEGSAREATLTDCDGGVVGVVAVELGAPNVGSSFDVDEVTGTRPWKTVTAYLRISILNTW</sequence>
<evidence type="ECO:0000313" key="2">
    <source>
        <dbReference type="EMBL" id="VDO98530.1"/>
    </source>
</evidence>
<gene>
    <name evidence="2" type="ORF">HPBE_LOCUS14115</name>
</gene>
<proteinExistence type="predicted"/>
<evidence type="ECO:0000313" key="3">
    <source>
        <dbReference type="Proteomes" id="UP000050761"/>
    </source>
</evidence>
<feature type="region of interest" description="Disordered" evidence="1">
    <location>
        <begin position="30"/>
        <end position="50"/>
    </location>
</feature>
<accession>A0A3P7ZFL8</accession>
<keyword evidence="3" id="KW-1185">Reference proteome</keyword>
<protein>
    <submittedName>
        <fullName evidence="2 4">Uncharacterized protein</fullName>
    </submittedName>
</protein>
<evidence type="ECO:0000313" key="4">
    <source>
        <dbReference type="WBParaSite" id="HPBE_0001410901-mRNA-1"/>
    </source>
</evidence>
<reference evidence="2 3" key="1">
    <citation type="submission" date="2018-11" db="EMBL/GenBank/DDBJ databases">
        <authorList>
            <consortium name="Pathogen Informatics"/>
        </authorList>
    </citation>
    <scope>NUCLEOTIDE SEQUENCE [LARGE SCALE GENOMIC DNA]</scope>
</reference>
<reference evidence="4" key="2">
    <citation type="submission" date="2019-09" db="UniProtKB">
        <authorList>
            <consortium name="WormBaseParasite"/>
        </authorList>
    </citation>
    <scope>IDENTIFICATION</scope>
</reference>
<name>A0A3P7ZFL8_HELPZ</name>
<dbReference type="WBParaSite" id="HPBE_0001410901-mRNA-1">
    <property type="protein sequence ID" value="HPBE_0001410901-mRNA-1"/>
    <property type="gene ID" value="HPBE_0001410901"/>
</dbReference>
<dbReference type="Proteomes" id="UP000050761">
    <property type="component" value="Unassembled WGS sequence"/>
</dbReference>
<organism evidence="2">
    <name type="scientific">Heligmosomoides polygyrus</name>
    <name type="common">Parasitic roundworm</name>
    <dbReference type="NCBI Taxonomy" id="6339"/>
    <lineage>
        <taxon>Eukaryota</taxon>
        <taxon>Metazoa</taxon>
        <taxon>Ecdysozoa</taxon>
        <taxon>Nematoda</taxon>
        <taxon>Chromadorea</taxon>
        <taxon>Rhabditida</taxon>
        <taxon>Rhabditina</taxon>
        <taxon>Rhabditomorpha</taxon>
        <taxon>Strongyloidea</taxon>
        <taxon>Heligmosomidae</taxon>
        <taxon>Heligmosomoides</taxon>
    </lineage>
</organism>
<dbReference type="AlphaFoldDB" id="A0A3P7ZFL8"/>